<sequence length="56" mass="6148">MISGFPFAHWLRPLFLGSSSPAHPTTNDVALPCSEADVKAHFPHATKAQLRHNRPS</sequence>
<name>A0A9Q8SGL2_9PEZI</name>
<dbReference type="EMBL" id="CP019472">
    <property type="protein sequence ID" value="UQC76585.1"/>
    <property type="molecule type" value="Genomic_DNA"/>
</dbReference>
<dbReference type="RefSeq" id="XP_049138226.1">
    <property type="nucleotide sequence ID" value="XM_049297002.1"/>
</dbReference>
<evidence type="ECO:0000313" key="2">
    <source>
        <dbReference type="Proteomes" id="UP000830671"/>
    </source>
</evidence>
<proteinExistence type="predicted"/>
<reference evidence="1" key="1">
    <citation type="journal article" date="2021" name="Mol. Plant Microbe Interact.">
        <title>Complete Genome Sequence of the Plant-Pathogenic Fungus Colletotrichum lupini.</title>
        <authorList>
            <person name="Baroncelli R."/>
            <person name="Pensec F."/>
            <person name="Da Lio D."/>
            <person name="Boufleur T."/>
            <person name="Vicente I."/>
            <person name="Sarrocco S."/>
            <person name="Picot A."/>
            <person name="Baraldi E."/>
            <person name="Sukno S."/>
            <person name="Thon M."/>
            <person name="Le Floch G."/>
        </authorList>
    </citation>
    <scope>NUCLEOTIDE SEQUENCE</scope>
    <source>
        <strain evidence="1">IMI 504893</strain>
    </source>
</reference>
<keyword evidence="2" id="KW-1185">Reference proteome</keyword>
<gene>
    <name evidence="1" type="ORF">CLUP02_18098</name>
</gene>
<evidence type="ECO:0000313" key="1">
    <source>
        <dbReference type="EMBL" id="UQC76585.1"/>
    </source>
</evidence>
<organism evidence="1 2">
    <name type="scientific">Colletotrichum lupini</name>
    <dbReference type="NCBI Taxonomy" id="145971"/>
    <lineage>
        <taxon>Eukaryota</taxon>
        <taxon>Fungi</taxon>
        <taxon>Dikarya</taxon>
        <taxon>Ascomycota</taxon>
        <taxon>Pezizomycotina</taxon>
        <taxon>Sordariomycetes</taxon>
        <taxon>Hypocreomycetidae</taxon>
        <taxon>Glomerellales</taxon>
        <taxon>Glomerellaceae</taxon>
        <taxon>Colletotrichum</taxon>
        <taxon>Colletotrichum acutatum species complex</taxon>
    </lineage>
</organism>
<dbReference type="Proteomes" id="UP000830671">
    <property type="component" value="Chromosome 10"/>
</dbReference>
<dbReference type="GeneID" id="73352012"/>
<dbReference type="KEGG" id="clup:CLUP02_18098"/>
<dbReference type="AlphaFoldDB" id="A0A9Q8SGL2"/>
<accession>A0A9Q8SGL2</accession>
<protein>
    <submittedName>
        <fullName evidence="1">Uncharacterized protein</fullName>
    </submittedName>
</protein>